<dbReference type="AlphaFoldDB" id="H1KPM9"/>
<dbReference type="InterPro" id="IPR011006">
    <property type="entry name" value="CheY-like_superfamily"/>
</dbReference>
<proteinExistence type="predicted"/>
<protein>
    <submittedName>
        <fullName evidence="4">Putative response regulator receiver</fullName>
    </submittedName>
</protein>
<dbReference type="EMBL" id="AGJK01000176">
    <property type="protein sequence ID" value="EHP90519.1"/>
    <property type="molecule type" value="Genomic_DNA"/>
</dbReference>
<evidence type="ECO:0000313" key="4">
    <source>
        <dbReference type="EMBL" id="EHP90519.1"/>
    </source>
</evidence>
<dbReference type="GO" id="GO:0000160">
    <property type="term" value="P:phosphorelay signal transduction system"/>
    <property type="evidence" value="ECO:0007669"/>
    <property type="project" value="InterPro"/>
</dbReference>
<accession>H1KPM9</accession>
<dbReference type="Gene3D" id="3.40.50.2300">
    <property type="match status" value="1"/>
</dbReference>
<feature type="domain" description="Response regulatory" evidence="3">
    <location>
        <begin position="29"/>
        <end position="144"/>
    </location>
</feature>
<dbReference type="PROSITE" id="PS50110">
    <property type="entry name" value="RESPONSE_REGULATORY"/>
    <property type="match status" value="1"/>
</dbReference>
<comment type="caution">
    <text evidence="4">The sequence shown here is derived from an EMBL/GenBank/DDBJ whole genome shotgun (WGS) entry which is preliminary data.</text>
</comment>
<organism evidence="4 5">
    <name type="scientific">Methylorubrum extorquens DSM 13060</name>
    <dbReference type="NCBI Taxonomy" id="882800"/>
    <lineage>
        <taxon>Bacteria</taxon>
        <taxon>Pseudomonadati</taxon>
        <taxon>Pseudomonadota</taxon>
        <taxon>Alphaproteobacteria</taxon>
        <taxon>Hyphomicrobiales</taxon>
        <taxon>Methylobacteriaceae</taxon>
        <taxon>Methylorubrum</taxon>
    </lineage>
</organism>
<sequence length="146" mass="15348">MLPGALQGHPGRLMDLPVPPAPDGDGRPLALVVESETAARIETADRLAEAGFEVLEAWSAQSALLQIERHAGLRLVVVDADLPLTLPEDRFGLTCEIARRRPDLALIALSAGPSPDAGTLPAGVRFAAKPLTPAFAREALAQLFCA</sequence>
<evidence type="ECO:0000256" key="1">
    <source>
        <dbReference type="PROSITE-ProRule" id="PRU00169"/>
    </source>
</evidence>
<evidence type="ECO:0000256" key="2">
    <source>
        <dbReference type="SAM" id="MobiDB-lite"/>
    </source>
</evidence>
<dbReference type="PATRIC" id="fig|882800.3.peg.4507"/>
<name>H1KPM9_METEX</name>
<gene>
    <name evidence="4" type="ORF">MetexDRAFT_4592</name>
</gene>
<keyword evidence="1" id="KW-0597">Phosphoprotein</keyword>
<evidence type="ECO:0000313" key="5">
    <source>
        <dbReference type="Proteomes" id="UP000004382"/>
    </source>
</evidence>
<dbReference type="Proteomes" id="UP000004382">
    <property type="component" value="Unassembled WGS sequence"/>
</dbReference>
<feature type="region of interest" description="Disordered" evidence="2">
    <location>
        <begin position="1"/>
        <end position="20"/>
    </location>
</feature>
<dbReference type="InterPro" id="IPR001789">
    <property type="entry name" value="Sig_transdc_resp-reg_receiver"/>
</dbReference>
<dbReference type="SUPFAM" id="SSF52172">
    <property type="entry name" value="CheY-like"/>
    <property type="match status" value="1"/>
</dbReference>
<evidence type="ECO:0000259" key="3">
    <source>
        <dbReference type="PROSITE" id="PS50110"/>
    </source>
</evidence>
<feature type="modified residue" description="4-aspartylphosphate" evidence="1">
    <location>
        <position position="79"/>
    </location>
</feature>
<reference evidence="4 5" key="1">
    <citation type="submission" date="2011-09" db="EMBL/GenBank/DDBJ databases">
        <title>The draft genome of Methylobacterium extorquens DSM 13060.</title>
        <authorList>
            <consortium name="US DOE Joint Genome Institute (JGI-PGF)"/>
            <person name="Lucas S."/>
            <person name="Han J."/>
            <person name="Lapidus A."/>
            <person name="Cheng J.-F."/>
            <person name="Goodwin L."/>
            <person name="Pitluck S."/>
            <person name="Peters L."/>
            <person name="Land M.L."/>
            <person name="Hauser L."/>
            <person name="Koskimaki J."/>
            <person name="Halonen O."/>
            <person name="Pirttila A."/>
            <person name="Frank C."/>
            <person name="Woyke T.J."/>
        </authorList>
    </citation>
    <scope>NUCLEOTIDE SEQUENCE [LARGE SCALE GENOMIC DNA]</scope>
    <source>
        <strain evidence="4 5">DSM 13060</strain>
    </source>
</reference>